<dbReference type="PANTHER" id="PTHR30537">
    <property type="entry name" value="HTH-TYPE TRANSCRIPTIONAL REGULATOR"/>
    <property type="match status" value="1"/>
</dbReference>
<dbReference type="SUPFAM" id="SSF46785">
    <property type="entry name" value="Winged helix' DNA-binding domain"/>
    <property type="match status" value="1"/>
</dbReference>
<dbReference type="Pfam" id="PF00126">
    <property type="entry name" value="HTH_1"/>
    <property type="match status" value="1"/>
</dbReference>
<dbReference type="InterPro" id="IPR005119">
    <property type="entry name" value="LysR_subst-bd"/>
</dbReference>
<organism evidence="6 7">
    <name type="scientific">Pelagimonas phthalicica</name>
    <dbReference type="NCBI Taxonomy" id="1037362"/>
    <lineage>
        <taxon>Bacteria</taxon>
        <taxon>Pseudomonadati</taxon>
        <taxon>Pseudomonadota</taxon>
        <taxon>Alphaproteobacteria</taxon>
        <taxon>Rhodobacterales</taxon>
        <taxon>Roseobacteraceae</taxon>
        <taxon>Pelagimonas</taxon>
    </lineage>
</organism>
<evidence type="ECO:0000256" key="2">
    <source>
        <dbReference type="ARBA" id="ARBA00023015"/>
    </source>
</evidence>
<evidence type="ECO:0000313" key="6">
    <source>
        <dbReference type="EMBL" id="SMX29665.1"/>
    </source>
</evidence>
<protein>
    <submittedName>
        <fullName evidence="6">Glycine cleavage system transcriptional activator</fullName>
    </submittedName>
</protein>
<name>A0A238JGV6_9RHOB</name>
<dbReference type="GO" id="GO:0003700">
    <property type="term" value="F:DNA-binding transcription factor activity"/>
    <property type="evidence" value="ECO:0007669"/>
    <property type="project" value="InterPro"/>
</dbReference>
<gene>
    <name evidence="6" type="primary">gcvA_10</name>
    <name evidence="6" type="ORF">TRP8649_03803</name>
</gene>
<dbReference type="OrthoDB" id="5526340at2"/>
<dbReference type="EMBL" id="FXXP01000003">
    <property type="protein sequence ID" value="SMX29665.1"/>
    <property type="molecule type" value="Genomic_DNA"/>
</dbReference>
<reference evidence="7" key="1">
    <citation type="submission" date="2017-05" db="EMBL/GenBank/DDBJ databases">
        <authorList>
            <person name="Rodrigo-Torres L."/>
            <person name="Arahal R. D."/>
            <person name="Lucena T."/>
        </authorList>
    </citation>
    <scope>NUCLEOTIDE SEQUENCE [LARGE SCALE GENOMIC DNA]</scope>
    <source>
        <strain evidence="7">CECT 8649</strain>
    </source>
</reference>
<dbReference type="InterPro" id="IPR000847">
    <property type="entry name" value="LysR_HTH_N"/>
</dbReference>
<keyword evidence="7" id="KW-1185">Reference proteome</keyword>
<dbReference type="SUPFAM" id="SSF53850">
    <property type="entry name" value="Periplasmic binding protein-like II"/>
    <property type="match status" value="1"/>
</dbReference>
<dbReference type="PROSITE" id="PS50931">
    <property type="entry name" value="HTH_LYSR"/>
    <property type="match status" value="1"/>
</dbReference>
<keyword evidence="3" id="KW-0238">DNA-binding</keyword>
<evidence type="ECO:0000256" key="3">
    <source>
        <dbReference type="ARBA" id="ARBA00023125"/>
    </source>
</evidence>
<evidence type="ECO:0000313" key="7">
    <source>
        <dbReference type="Proteomes" id="UP000225972"/>
    </source>
</evidence>
<keyword evidence="2" id="KW-0805">Transcription regulation</keyword>
<keyword evidence="4" id="KW-0804">Transcription</keyword>
<comment type="similarity">
    <text evidence="1">Belongs to the LysR transcriptional regulatory family.</text>
</comment>
<evidence type="ECO:0000259" key="5">
    <source>
        <dbReference type="PROSITE" id="PS50931"/>
    </source>
</evidence>
<feature type="domain" description="HTH lysR-type" evidence="5">
    <location>
        <begin position="9"/>
        <end position="66"/>
    </location>
</feature>
<dbReference type="AlphaFoldDB" id="A0A238JGV6"/>
<evidence type="ECO:0000256" key="4">
    <source>
        <dbReference type="ARBA" id="ARBA00023163"/>
    </source>
</evidence>
<dbReference type="Gene3D" id="1.10.10.10">
    <property type="entry name" value="Winged helix-like DNA-binding domain superfamily/Winged helix DNA-binding domain"/>
    <property type="match status" value="1"/>
</dbReference>
<dbReference type="GO" id="GO:0006351">
    <property type="term" value="P:DNA-templated transcription"/>
    <property type="evidence" value="ECO:0007669"/>
    <property type="project" value="TreeGrafter"/>
</dbReference>
<dbReference type="PANTHER" id="PTHR30537:SF74">
    <property type="entry name" value="HTH-TYPE TRANSCRIPTIONAL REGULATOR TRPI"/>
    <property type="match status" value="1"/>
</dbReference>
<dbReference type="InterPro" id="IPR036390">
    <property type="entry name" value="WH_DNA-bd_sf"/>
</dbReference>
<dbReference type="Proteomes" id="UP000225972">
    <property type="component" value="Unassembled WGS sequence"/>
</dbReference>
<sequence>MSLSRRHLPPLSWLTAFEAVARLGSVTDAAHELDLTQSAVSRQIAKLEALTGRVLFERDRKRLRVTARGAAYAAEVRGALAQIQTATIALQTNPDGGALNLACLPSLGTHWLAPRLPGFLRQHPGISVNMSTRLAPFDFAEQNFHAAILHGQGGWPGVEVLKLWDEHMIAVATPDLLAQNEMAHLPRLQIETRPDAWPSWFETQSLPAPGRPAMVVDQFGTMLRAAQAGLGVALVPDYLARPEALPDGLQIAKDTQPVAVGAYYLLWPEARADYPALVAFRDWLTEASAERFTL</sequence>
<accession>A0A238JGV6</accession>
<evidence type="ECO:0000256" key="1">
    <source>
        <dbReference type="ARBA" id="ARBA00009437"/>
    </source>
</evidence>
<dbReference type="InterPro" id="IPR036388">
    <property type="entry name" value="WH-like_DNA-bd_sf"/>
</dbReference>
<dbReference type="PRINTS" id="PR00039">
    <property type="entry name" value="HTHLYSR"/>
</dbReference>
<dbReference type="GO" id="GO:0043565">
    <property type="term" value="F:sequence-specific DNA binding"/>
    <property type="evidence" value="ECO:0007669"/>
    <property type="project" value="TreeGrafter"/>
</dbReference>
<dbReference type="RefSeq" id="WP_099248155.1">
    <property type="nucleotide sequence ID" value="NZ_FXXP01000003.1"/>
</dbReference>
<dbReference type="Gene3D" id="3.40.190.10">
    <property type="entry name" value="Periplasmic binding protein-like II"/>
    <property type="match status" value="2"/>
</dbReference>
<proteinExistence type="inferred from homology"/>
<dbReference type="InterPro" id="IPR058163">
    <property type="entry name" value="LysR-type_TF_proteobact-type"/>
</dbReference>
<dbReference type="Pfam" id="PF03466">
    <property type="entry name" value="LysR_substrate"/>
    <property type="match status" value="1"/>
</dbReference>